<dbReference type="InterPro" id="IPR001930">
    <property type="entry name" value="Peptidase_M1"/>
</dbReference>
<evidence type="ECO:0000256" key="11">
    <source>
        <dbReference type="ARBA" id="ARBA00023049"/>
    </source>
</evidence>
<comment type="caution">
    <text evidence="14">The sequence shown here is derived from an EMBL/GenBank/DDBJ whole genome shotgun (WGS) entry which is preliminary data.</text>
</comment>
<dbReference type="GO" id="GO:0008270">
    <property type="term" value="F:zinc ion binding"/>
    <property type="evidence" value="ECO:0007669"/>
    <property type="project" value="InterPro"/>
</dbReference>
<dbReference type="RefSeq" id="WP_222578047.1">
    <property type="nucleotide sequence ID" value="NZ_JAHVHU010000001.1"/>
</dbReference>
<dbReference type="GO" id="GO:0070006">
    <property type="term" value="F:metalloaminopeptidase activity"/>
    <property type="evidence" value="ECO:0007669"/>
    <property type="project" value="TreeGrafter"/>
</dbReference>
<reference evidence="14" key="1">
    <citation type="submission" date="2021-06" db="EMBL/GenBank/DDBJ databases">
        <title>44 bacteria genomes isolated from Dapeng, Shenzhen.</title>
        <authorList>
            <person name="Zheng W."/>
            <person name="Yu S."/>
            <person name="Huang Y."/>
        </authorList>
    </citation>
    <scope>NUCLEOTIDE SEQUENCE</scope>
    <source>
        <strain evidence="14">DP5N28-2</strain>
    </source>
</reference>
<feature type="domain" description="Aminopeptidase N-like N-terminal" evidence="13">
    <location>
        <begin position="76"/>
        <end position="260"/>
    </location>
</feature>
<dbReference type="Pfam" id="PF17900">
    <property type="entry name" value="Peptidase_M1_N"/>
    <property type="match status" value="1"/>
</dbReference>
<dbReference type="SUPFAM" id="SSF55486">
    <property type="entry name" value="Metalloproteases ('zincins'), catalytic domain"/>
    <property type="match status" value="1"/>
</dbReference>
<dbReference type="Gene3D" id="1.10.390.10">
    <property type="entry name" value="Neutral Protease Domain 2"/>
    <property type="match status" value="1"/>
</dbReference>
<name>A0A953HRE4_9BACT</name>
<evidence type="ECO:0000256" key="6">
    <source>
        <dbReference type="ARBA" id="ARBA00022438"/>
    </source>
</evidence>
<feature type="domain" description="Peptidase M1 membrane alanine aminopeptidase" evidence="12">
    <location>
        <begin position="294"/>
        <end position="504"/>
    </location>
</feature>
<keyword evidence="9" id="KW-0378">Hydrolase</keyword>
<dbReference type="GO" id="GO:0005737">
    <property type="term" value="C:cytoplasm"/>
    <property type="evidence" value="ECO:0007669"/>
    <property type="project" value="TreeGrafter"/>
</dbReference>
<dbReference type="GO" id="GO:0016285">
    <property type="term" value="F:alanyl aminopeptidase activity"/>
    <property type="evidence" value="ECO:0007669"/>
    <property type="project" value="UniProtKB-EC"/>
</dbReference>
<keyword evidence="15" id="KW-1185">Reference proteome</keyword>
<dbReference type="Proteomes" id="UP000753961">
    <property type="component" value="Unassembled WGS sequence"/>
</dbReference>
<dbReference type="InterPro" id="IPR027268">
    <property type="entry name" value="Peptidase_M4/M1_CTD_sf"/>
</dbReference>
<dbReference type="PRINTS" id="PR00756">
    <property type="entry name" value="ALADIPTASE"/>
</dbReference>
<dbReference type="AlphaFoldDB" id="A0A953HRE4"/>
<evidence type="ECO:0000313" key="14">
    <source>
        <dbReference type="EMBL" id="MBY5956523.1"/>
    </source>
</evidence>
<accession>A0A953HRE4</accession>
<keyword evidence="10" id="KW-0862">Zinc</keyword>
<dbReference type="InterPro" id="IPR045357">
    <property type="entry name" value="Aminopeptidase_N-like_N"/>
</dbReference>
<evidence type="ECO:0000259" key="13">
    <source>
        <dbReference type="Pfam" id="PF17900"/>
    </source>
</evidence>
<keyword evidence="11" id="KW-0482">Metalloprotease</keyword>
<evidence type="ECO:0000256" key="2">
    <source>
        <dbReference type="ARBA" id="ARBA00001947"/>
    </source>
</evidence>
<evidence type="ECO:0000256" key="4">
    <source>
        <dbReference type="ARBA" id="ARBA00012564"/>
    </source>
</evidence>
<dbReference type="InterPro" id="IPR050344">
    <property type="entry name" value="Peptidase_M1_aminopeptidases"/>
</dbReference>
<comment type="similarity">
    <text evidence="3">Belongs to the peptidase M1 family.</text>
</comment>
<dbReference type="CDD" id="cd09603">
    <property type="entry name" value="M1_APN_like"/>
    <property type="match status" value="1"/>
</dbReference>
<organism evidence="14 15">
    <name type="scientific">Membranihabitans marinus</name>
    <dbReference type="NCBI Taxonomy" id="1227546"/>
    <lineage>
        <taxon>Bacteria</taxon>
        <taxon>Pseudomonadati</taxon>
        <taxon>Bacteroidota</taxon>
        <taxon>Saprospiria</taxon>
        <taxon>Saprospirales</taxon>
        <taxon>Saprospiraceae</taxon>
        <taxon>Membranihabitans</taxon>
    </lineage>
</organism>
<evidence type="ECO:0000259" key="12">
    <source>
        <dbReference type="Pfam" id="PF01433"/>
    </source>
</evidence>
<evidence type="ECO:0000256" key="1">
    <source>
        <dbReference type="ARBA" id="ARBA00000098"/>
    </source>
</evidence>
<dbReference type="PANTHER" id="PTHR11533">
    <property type="entry name" value="PROTEASE M1 ZINC METALLOPROTEASE"/>
    <property type="match status" value="1"/>
</dbReference>
<dbReference type="GO" id="GO:0042277">
    <property type="term" value="F:peptide binding"/>
    <property type="evidence" value="ECO:0007669"/>
    <property type="project" value="TreeGrafter"/>
</dbReference>
<comment type="catalytic activity">
    <reaction evidence="1">
        <text>Release of an N-terminal amino acid, Xaa-|-Yaa- from a peptide, amide or arylamide. Xaa is preferably Ala, but may be most amino acids including Pro (slow action). When a terminal hydrophobic residue is followed by a prolyl residue, the two may be released as an intact Xaa-Pro dipeptide.</text>
        <dbReference type="EC" id="3.4.11.2"/>
    </reaction>
</comment>
<dbReference type="SUPFAM" id="SSF63737">
    <property type="entry name" value="Leukotriene A4 hydrolase N-terminal domain"/>
    <property type="match status" value="1"/>
</dbReference>
<evidence type="ECO:0000256" key="10">
    <source>
        <dbReference type="ARBA" id="ARBA00022833"/>
    </source>
</evidence>
<dbReference type="GO" id="GO:0005615">
    <property type="term" value="C:extracellular space"/>
    <property type="evidence" value="ECO:0007669"/>
    <property type="project" value="TreeGrafter"/>
</dbReference>
<dbReference type="InterPro" id="IPR014782">
    <property type="entry name" value="Peptidase_M1_dom"/>
</dbReference>
<keyword evidence="8" id="KW-0479">Metal-binding</keyword>
<dbReference type="GO" id="GO:0006508">
    <property type="term" value="P:proteolysis"/>
    <property type="evidence" value="ECO:0007669"/>
    <property type="project" value="UniProtKB-KW"/>
</dbReference>
<sequence>MKRIPFLLIVFLAVSCGGTKKATVDSTPVTEIRQLDTLVVSDDPQFEELPTAPEEHIPNELPVYQASPRRMIDIHHTALDLSFDWTKKEVLGQALITLSPYFYPIDEIVLDAKNFEIQSVQRKENNQPLEYKYDGEQITIQLEKRRYKGDELTISIDYIARPSRTGGSDAITGDNGLFFINADGTEDKPQQIWTQGETEHNSKWFPTVDKPNERMTTDITLTVDDRFKTLSNGLLIESKQTTDGQRTDHWRMDQPHAPYLVMIAVGDFVKVEDQWKDIPLGYWVEPEYEEDAKYIFDNTPEMLTYFSDLIGTPYPWKKYDQIVVRDYVSGAMENTTAVVFGEFVQRKKRDLIDDNNDRIVAHELFHHWFGDLVTTESWSNLTMNEGFANYSEHLWRAHHYGKYEGQAQLFDEKYGYIYSSQTSGIHPLIYFSYKDKEDMFDAHAYNKGGLVLHMLRHEVGDKAFFAGLKYYLERNEYSAVEAHDLRLAMEHVTGRDLNWFFNQWYFEAGHPELDIEYTYDSTSQSLDILVKQTQDPQSSIPIFQIPATFHIHTPGDTVQQVRFWLNQREQNFTVEGLTNAPTVVNFNPDHVLLAPAEQHFTTEQATYLVNHADHVGVILENLQKANPILINVDRLLDFPAKDIQLIALDMVQPGSSQAIRDKVKEMALHAENSFVREKAILITGQLGQPLDEIKLIAIAQSRELPYRIINAALLSLRASNPQTAIEVLQTIDVRESPTLVPGAASIFAETRDPQHLSFFEENKTFVKGQSAIPFYSSYLSLLAVLEPGKMMESIAGLMSEGRESGDLFQKYGLVKGVADLIRSEEIEVNQAQVLKEEVNPVIQSVDNPNYRRFFQSMLDAAQ</sequence>
<dbReference type="Gene3D" id="2.60.40.1730">
    <property type="entry name" value="tricorn interacting facor f3 domain"/>
    <property type="match status" value="1"/>
</dbReference>
<dbReference type="PROSITE" id="PS51257">
    <property type="entry name" value="PROKAR_LIPOPROTEIN"/>
    <property type="match status" value="1"/>
</dbReference>
<evidence type="ECO:0000256" key="9">
    <source>
        <dbReference type="ARBA" id="ARBA00022801"/>
    </source>
</evidence>
<comment type="cofactor">
    <cofactor evidence="2">
        <name>Zn(2+)</name>
        <dbReference type="ChEBI" id="CHEBI:29105"/>
    </cofactor>
</comment>
<evidence type="ECO:0000256" key="5">
    <source>
        <dbReference type="ARBA" id="ARBA00015611"/>
    </source>
</evidence>
<evidence type="ECO:0000256" key="7">
    <source>
        <dbReference type="ARBA" id="ARBA00022670"/>
    </source>
</evidence>
<gene>
    <name evidence="14" type="ORF">KUV50_00145</name>
</gene>
<protein>
    <recommendedName>
        <fullName evidence="5">Aminopeptidase N</fullName>
        <ecNumber evidence="4">3.4.11.2</ecNumber>
    </recommendedName>
</protein>
<dbReference type="InterPro" id="IPR042097">
    <property type="entry name" value="Aminopeptidase_N-like_N_sf"/>
</dbReference>
<dbReference type="EMBL" id="JAHVHU010000001">
    <property type="protein sequence ID" value="MBY5956523.1"/>
    <property type="molecule type" value="Genomic_DNA"/>
</dbReference>
<dbReference type="EC" id="3.4.11.2" evidence="4"/>
<proteinExistence type="inferred from homology"/>
<keyword evidence="6" id="KW-0031">Aminopeptidase</keyword>
<evidence type="ECO:0000256" key="8">
    <source>
        <dbReference type="ARBA" id="ARBA00022723"/>
    </source>
</evidence>
<keyword evidence="7" id="KW-0645">Protease</keyword>
<dbReference type="GO" id="GO:0016020">
    <property type="term" value="C:membrane"/>
    <property type="evidence" value="ECO:0007669"/>
    <property type="project" value="TreeGrafter"/>
</dbReference>
<dbReference type="PANTHER" id="PTHR11533:SF174">
    <property type="entry name" value="PUROMYCIN-SENSITIVE AMINOPEPTIDASE-RELATED"/>
    <property type="match status" value="1"/>
</dbReference>
<evidence type="ECO:0000256" key="3">
    <source>
        <dbReference type="ARBA" id="ARBA00010136"/>
    </source>
</evidence>
<evidence type="ECO:0000313" key="15">
    <source>
        <dbReference type="Proteomes" id="UP000753961"/>
    </source>
</evidence>
<dbReference type="Pfam" id="PF01433">
    <property type="entry name" value="Peptidase_M1"/>
    <property type="match status" value="1"/>
</dbReference>
<dbReference type="GO" id="GO:0043171">
    <property type="term" value="P:peptide catabolic process"/>
    <property type="evidence" value="ECO:0007669"/>
    <property type="project" value="TreeGrafter"/>
</dbReference>